<dbReference type="AlphaFoldDB" id="A0A6H5GWR3"/>
<feature type="non-terminal residue" evidence="1">
    <location>
        <position position="79"/>
    </location>
</feature>
<organism evidence="1 2">
    <name type="scientific">Nesidiocoris tenuis</name>
    <dbReference type="NCBI Taxonomy" id="355587"/>
    <lineage>
        <taxon>Eukaryota</taxon>
        <taxon>Metazoa</taxon>
        <taxon>Ecdysozoa</taxon>
        <taxon>Arthropoda</taxon>
        <taxon>Hexapoda</taxon>
        <taxon>Insecta</taxon>
        <taxon>Pterygota</taxon>
        <taxon>Neoptera</taxon>
        <taxon>Paraneoptera</taxon>
        <taxon>Hemiptera</taxon>
        <taxon>Heteroptera</taxon>
        <taxon>Panheteroptera</taxon>
        <taxon>Cimicomorpha</taxon>
        <taxon>Miridae</taxon>
        <taxon>Dicyphina</taxon>
        <taxon>Nesidiocoris</taxon>
    </lineage>
</organism>
<evidence type="ECO:0000313" key="1">
    <source>
        <dbReference type="EMBL" id="CAB0007706.1"/>
    </source>
</evidence>
<evidence type="ECO:0000313" key="2">
    <source>
        <dbReference type="Proteomes" id="UP000479000"/>
    </source>
</evidence>
<gene>
    <name evidence="1" type="ORF">NTEN_LOCUS12972</name>
</gene>
<accession>A0A6H5GWR3</accession>
<dbReference type="Proteomes" id="UP000479000">
    <property type="component" value="Unassembled WGS sequence"/>
</dbReference>
<proteinExistence type="predicted"/>
<protein>
    <submittedName>
        <fullName evidence="1">Uncharacterized protein</fullName>
    </submittedName>
</protein>
<reference evidence="1 2" key="1">
    <citation type="submission" date="2020-02" db="EMBL/GenBank/DDBJ databases">
        <authorList>
            <person name="Ferguson B K."/>
        </authorList>
    </citation>
    <scope>NUCLEOTIDE SEQUENCE [LARGE SCALE GENOMIC DNA]</scope>
</reference>
<dbReference type="EMBL" id="CADCXU010019281">
    <property type="protein sequence ID" value="CAB0007706.1"/>
    <property type="molecule type" value="Genomic_DNA"/>
</dbReference>
<name>A0A6H5GWR3_9HEMI</name>
<keyword evidence="2" id="KW-1185">Reference proteome</keyword>
<sequence length="79" mass="8732">MSTFRSPCPGSYSTSHLTCFSSAESVLTVCCCSQEESAIGAVGSRWICFVRWAIRSSNERILKTSPAANHEIDFQNYCD</sequence>